<proteinExistence type="predicted"/>
<evidence type="ECO:0000313" key="2">
    <source>
        <dbReference type="Proteomes" id="UP000664628"/>
    </source>
</evidence>
<reference evidence="1 2" key="1">
    <citation type="submission" date="2021-03" db="EMBL/GenBank/DDBJ databases">
        <title>Fibrella sp. HMF5405 genome sequencing and assembly.</title>
        <authorList>
            <person name="Kang H."/>
            <person name="Kim H."/>
            <person name="Bae S."/>
            <person name="Joh K."/>
        </authorList>
    </citation>
    <scope>NUCLEOTIDE SEQUENCE [LARGE SCALE GENOMIC DNA]</scope>
    <source>
        <strain evidence="1 2">HMF5405</strain>
    </source>
</reference>
<gene>
    <name evidence="1" type="ORF">J2I46_04065</name>
</gene>
<organism evidence="1 2">
    <name type="scientific">Fibrella forsythiae</name>
    <dbReference type="NCBI Taxonomy" id="2817061"/>
    <lineage>
        <taxon>Bacteria</taxon>
        <taxon>Pseudomonadati</taxon>
        <taxon>Bacteroidota</taxon>
        <taxon>Cytophagia</taxon>
        <taxon>Cytophagales</taxon>
        <taxon>Spirosomataceae</taxon>
        <taxon>Fibrella</taxon>
    </lineage>
</organism>
<dbReference type="Proteomes" id="UP000664628">
    <property type="component" value="Unassembled WGS sequence"/>
</dbReference>
<dbReference type="RefSeq" id="WP_207327646.1">
    <property type="nucleotide sequence ID" value="NZ_JAFMYW010000001.1"/>
</dbReference>
<dbReference type="EMBL" id="JAFMYW010000001">
    <property type="protein sequence ID" value="MBO0947742.1"/>
    <property type="molecule type" value="Genomic_DNA"/>
</dbReference>
<name>A0ABS3JCM1_9BACT</name>
<protein>
    <recommendedName>
        <fullName evidence="3">Addiction module component CHP02574 family protein</fullName>
    </recommendedName>
</protein>
<evidence type="ECO:0000313" key="1">
    <source>
        <dbReference type="EMBL" id="MBO0947742.1"/>
    </source>
</evidence>
<sequence length="74" mass="8675">MNLQYLADHQGNVTGVFIPIKEWDSIRKQLDLPDESENLHRQELLEAFDQMKQIKQGKLAKPSLDDFLNELNEH</sequence>
<accession>A0ABS3JCM1</accession>
<comment type="caution">
    <text evidence="1">The sequence shown here is derived from an EMBL/GenBank/DDBJ whole genome shotgun (WGS) entry which is preliminary data.</text>
</comment>
<keyword evidence="2" id="KW-1185">Reference proteome</keyword>
<evidence type="ECO:0008006" key="3">
    <source>
        <dbReference type="Google" id="ProtNLM"/>
    </source>
</evidence>